<name>A0A8X6XZX2_9ARAC</name>
<sequence length="117" mass="13029">MDKNTIILGELNAKHTISGSTCNNDRGVDILQMMDEKELMILNDGTPTDSSFSDNTCRSSDLGDQMLAKPFSSQEFLLALACLGLKKSLEPDGLHVQMLKVLDIREKQRLRDIINMS</sequence>
<dbReference type="AlphaFoldDB" id="A0A8X6XZX2"/>
<dbReference type="Gene3D" id="3.60.10.10">
    <property type="entry name" value="Endonuclease/exonuclease/phosphatase"/>
    <property type="match status" value="1"/>
</dbReference>
<organism evidence="2 3">
    <name type="scientific">Trichonephila inaurata madagascariensis</name>
    <dbReference type="NCBI Taxonomy" id="2747483"/>
    <lineage>
        <taxon>Eukaryota</taxon>
        <taxon>Metazoa</taxon>
        <taxon>Ecdysozoa</taxon>
        <taxon>Arthropoda</taxon>
        <taxon>Chelicerata</taxon>
        <taxon>Arachnida</taxon>
        <taxon>Araneae</taxon>
        <taxon>Araneomorphae</taxon>
        <taxon>Entelegynae</taxon>
        <taxon>Araneoidea</taxon>
        <taxon>Nephilidae</taxon>
        <taxon>Trichonephila</taxon>
        <taxon>Trichonephila inaurata</taxon>
    </lineage>
</organism>
<dbReference type="Proteomes" id="UP000886998">
    <property type="component" value="Unassembled WGS sequence"/>
</dbReference>
<protein>
    <recommendedName>
        <fullName evidence="1">Endonuclease/exonuclease/phosphatase domain-containing protein</fullName>
    </recommendedName>
</protein>
<keyword evidence="3" id="KW-1185">Reference proteome</keyword>
<dbReference type="GO" id="GO:0003824">
    <property type="term" value="F:catalytic activity"/>
    <property type="evidence" value="ECO:0007669"/>
    <property type="project" value="InterPro"/>
</dbReference>
<accession>A0A8X6XZX2</accession>
<comment type="caution">
    <text evidence="2">The sequence shown here is derived from an EMBL/GenBank/DDBJ whole genome shotgun (WGS) entry which is preliminary data.</text>
</comment>
<proteinExistence type="predicted"/>
<dbReference type="Pfam" id="PF14529">
    <property type="entry name" value="Exo_endo_phos_2"/>
    <property type="match status" value="1"/>
</dbReference>
<dbReference type="SUPFAM" id="SSF56219">
    <property type="entry name" value="DNase I-like"/>
    <property type="match status" value="1"/>
</dbReference>
<evidence type="ECO:0000313" key="2">
    <source>
        <dbReference type="EMBL" id="GFY60431.1"/>
    </source>
</evidence>
<reference evidence="2" key="1">
    <citation type="submission" date="2020-08" db="EMBL/GenBank/DDBJ databases">
        <title>Multicomponent nature underlies the extraordinary mechanical properties of spider dragline silk.</title>
        <authorList>
            <person name="Kono N."/>
            <person name="Nakamura H."/>
            <person name="Mori M."/>
            <person name="Yoshida Y."/>
            <person name="Ohtoshi R."/>
            <person name="Malay A.D."/>
            <person name="Moran D.A.P."/>
            <person name="Tomita M."/>
            <person name="Numata K."/>
            <person name="Arakawa K."/>
        </authorList>
    </citation>
    <scope>NUCLEOTIDE SEQUENCE</scope>
</reference>
<dbReference type="OrthoDB" id="6538096at2759"/>
<dbReference type="InterPro" id="IPR005135">
    <property type="entry name" value="Endo/exonuclease/phosphatase"/>
</dbReference>
<dbReference type="EMBL" id="BMAV01013151">
    <property type="protein sequence ID" value="GFY60431.1"/>
    <property type="molecule type" value="Genomic_DNA"/>
</dbReference>
<evidence type="ECO:0000313" key="3">
    <source>
        <dbReference type="Proteomes" id="UP000886998"/>
    </source>
</evidence>
<evidence type="ECO:0000259" key="1">
    <source>
        <dbReference type="Pfam" id="PF14529"/>
    </source>
</evidence>
<gene>
    <name evidence="2" type="ORF">TNIN_176731</name>
</gene>
<feature type="domain" description="Endonuclease/exonuclease/phosphatase" evidence="1">
    <location>
        <begin position="4"/>
        <end position="52"/>
    </location>
</feature>
<dbReference type="InterPro" id="IPR036691">
    <property type="entry name" value="Endo/exonu/phosph_ase_sf"/>
</dbReference>